<dbReference type="AlphaFoldDB" id="A0A8S0VT81"/>
<dbReference type="EMBL" id="CACVBS010000068">
    <property type="protein sequence ID" value="CAA7268309.1"/>
    <property type="molecule type" value="Genomic_DNA"/>
</dbReference>
<keyword evidence="2" id="KW-1185">Reference proteome</keyword>
<name>A0A8S0VT81_CYCAE</name>
<evidence type="ECO:0000313" key="1">
    <source>
        <dbReference type="EMBL" id="CAA7268309.1"/>
    </source>
</evidence>
<comment type="caution">
    <text evidence="1">The sequence shown here is derived from an EMBL/GenBank/DDBJ whole genome shotgun (WGS) entry which is preliminary data.</text>
</comment>
<evidence type="ECO:0000313" key="2">
    <source>
        <dbReference type="Proteomes" id="UP000467700"/>
    </source>
</evidence>
<organism evidence="1 2">
    <name type="scientific">Cyclocybe aegerita</name>
    <name type="common">Black poplar mushroom</name>
    <name type="synonym">Agrocybe aegerita</name>
    <dbReference type="NCBI Taxonomy" id="1973307"/>
    <lineage>
        <taxon>Eukaryota</taxon>
        <taxon>Fungi</taxon>
        <taxon>Dikarya</taxon>
        <taxon>Basidiomycota</taxon>
        <taxon>Agaricomycotina</taxon>
        <taxon>Agaricomycetes</taxon>
        <taxon>Agaricomycetidae</taxon>
        <taxon>Agaricales</taxon>
        <taxon>Agaricineae</taxon>
        <taxon>Bolbitiaceae</taxon>
        <taxon>Cyclocybe</taxon>
    </lineage>
</organism>
<dbReference type="Proteomes" id="UP000467700">
    <property type="component" value="Unassembled WGS sequence"/>
</dbReference>
<sequence>MLLRHIALPTEVENLTVACYPSDDWRMFRAATPFVDAAFAAHGPQLRHLKFNTPLEVFGAISSQGPAFPLLEELNIALRIVYRMTDYAAIIPELAAFINQHSSSLSSLTIDTPDAKVDLVVLSRNLGHLPRLTKVLINHPIDSRNFPRESTGIDAFLKKPEGPPTVLFRTFSRRRSSRNTANLLASRLPTPIPKPHHARPRSIPLARFSSLLC</sequence>
<dbReference type="OrthoDB" id="2404831at2759"/>
<accession>A0A8S0VT81</accession>
<reference evidence="1 2" key="1">
    <citation type="submission" date="2020-01" db="EMBL/GenBank/DDBJ databases">
        <authorList>
            <person name="Gupta K D."/>
        </authorList>
    </citation>
    <scope>NUCLEOTIDE SEQUENCE [LARGE SCALE GENOMIC DNA]</scope>
</reference>
<proteinExistence type="predicted"/>
<protein>
    <submittedName>
        <fullName evidence="1">Uncharacterized protein</fullName>
    </submittedName>
</protein>
<gene>
    <name evidence="1" type="ORF">AAE3_LOCUS10801</name>
</gene>